<dbReference type="PROSITE" id="PS00108">
    <property type="entry name" value="PROTEIN_KINASE_ST"/>
    <property type="match status" value="1"/>
</dbReference>
<comment type="caution">
    <text evidence="9">The sequence shown here is derived from an EMBL/GenBank/DDBJ whole genome shotgun (WGS) entry which is preliminary data.</text>
</comment>
<feature type="region of interest" description="Disordered" evidence="7">
    <location>
        <begin position="397"/>
        <end position="440"/>
    </location>
</feature>
<name>A0A9N8HLC2_9STRA</name>
<keyword evidence="10" id="KW-1185">Reference proteome</keyword>
<feature type="compositionally biased region" description="Low complexity" evidence="7">
    <location>
        <begin position="404"/>
        <end position="418"/>
    </location>
</feature>
<dbReference type="PROSITE" id="PS50011">
    <property type="entry name" value="PROTEIN_KINASE_DOM"/>
    <property type="match status" value="1"/>
</dbReference>
<dbReference type="GO" id="GO:0004674">
    <property type="term" value="F:protein serine/threonine kinase activity"/>
    <property type="evidence" value="ECO:0007669"/>
    <property type="project" value="UniProtKB-KW"/>
</dbReference>
<dbReference type="SMART" id="SM00220">
    <property type="entry name" value="S_TKc"/>
    <property type="match status" value="1"/>
</dbReference>
<dbReference type="PROSITE" id="PS00107">
    <property type="entry name" value="PROTEIN_KINASE_ATP"/>
    <property type="match status" value="1"/>
</dbReference>
<keyword evidence="3 6" id="KW-0547">Nucleotide-binding</keyword>
<dbReference type="InterPro" id="IPR008271">
    <property type="entry name" value="Ser/Thr_kinase_AS"/>
</dbReference>
<dbReference type="OrthoDB" id="45105at2759"/>
<evidence type="ECO:0000256" key="6">
    <source>
        <dbReference type="PROSITE-ProRule" id="PRU10141"/>
    </source>
</evidence>
<feature type="compositionally biased region" description="Polar residues" evidence="7">
    <location>
        <begin position="420"/>
        <end position="429"/>
    </location>
</feature>
<evidence type="ECO:0000256" key="5">
    <source>
        <dbReference type="ARBA" id="ARBA00022840"/>
    </source>
</evidence>
<dbReference type="Proteomes" id="UP001153069">
    <property type="component" value="Unassembled WGS sequence"/>
</dbReference>
<dbReference type="InterPro" id="IPR050205">
    <property type="entry name" value="CDPK_Ser/Thr_kinases"/>
</dbReference>
<feature type="domain" description="Protein kinase" evidence="8">
    <location>
        <begin position="29"/>
        <end position="307"/>
    </location>
</feature>
<dbReference type="PANTHER" id="PTHR24349">
    <property type="entry name" value="SERINE/THREONINE-PROTEIN KINASE"/>
    <property type="match status" value="1"/>
</dbReference>
<dbReference type="Pfam" id="PF00069">
    <property type="entry name" value="Pkinase"/>
    <property type="match status" value="1"/>
</dbReference>
<keyword evidence="4 9" id="KW-0418">Kinase</keyword>
<evidence type="ECO:0000256" key="2">
    <source>
        <dbReference type="ARBA" id="ARBA00022679"/>
    </source>
</evidence>
<protein>
    <submittedName>
        <fullName evidence="9">MAP kinase-activated protein kinase 2</fullName>
    </submittedName>
</protein>
<gene>
    <name evidence="9" type="ORF">SEMRO_672_G185050.1</name>
</gene>
<evidence type="ECO:0000259" key="8">
    <source>
        <dbReference type="PROSITE" id="PS50011"/>
    </source>
</evidence>
<feature type="region of interest" description="Disordered" evidence="7">
    <location>
        <begin position="529"/>
        <end position="575"/>
    </location>
</feature>
<feature type="compositionally biased region" description="Basic and acidic residues" evidence="7">
    <location>
        <begin position="533"/>
        <end position="544"/>
    </location>
</feature>
<dbReference type="EMBL" id="CAICTM010000671">
    <property type="protein sequence ID" value="CAB9514753.1"/>
    <property type="molecule type" value="Genomic_DNA"/>
</dbReference>
<evidence type="ECO:0000256" key="1">
    <source>
        <dbReference type="ARBA" id="ARBA00022527"/>
    </source>
</evidence>
<evidence type="ECO:0000256" key="7">
    <source>
        <dbReference type="SAM" id="MobiDB-lite"/>
    </source>
</evidence>
<proteinExistence type="predicted"/>
<evidence type="ECO:0000313" key="9">
    <source>
        <dbReference type="EMBL" id="CAB9514753.1"/>
    </source>
</evidence>
<accession>A0A9N8HLC2</accession>
<dbReference type="InterPro" id="IPR000719">
    <property type="entry name" value="Prot_kinase_dom"/>
</dbReference>
<keyword evidence="1" id="KW-0723">Serine/threonine-protein kinase</keyword>
<dbReference type="AlphaFoldDB" id="A0A9N8HLC2"/>
<evidence type="ECO:0000313" key="10">
    <source>
        <dbReference type="Proteomes" id="UP001153069"/>
    </source>
</evidence>
<reference evidence="9" key="1">
    <citation type="submission" date="2020-06" db="EMBL/GenBank/DDBJ databases">
        <authorList>
            <consortium name="Plant Systems Biology data submission"/>
        </authorList>
    </citation>
    <scope>NUCLEOTIDE SEQUENCE</scope>
    <source>
        <strain evidence="9">D6</strain>
    </source>
</reference>
<sequence>MGACLSAAGGGGMLIENPDGDEEGFHKRFLEDHVLGEGEFGVVKMVHDMRSQENEPLACKTLRKGVVFKDNVLYAPLKPEILKGEINMLRALAADKSNFCLKLHSIYETPRLILMVTELCAGGEMMEYVAKQEDDLRTEDVSRIAFQLLTAFECCAKHHIIHRDVKPENIMFLQPTPKSELRVIDFGSGVMDDPNAELEEGAEFGRHTTFAGSAFYISPEMFQRTYTKATDIWSVGVTLYVLVAGYPADQLQKAFNILQTSKNRDLKKLPNLPEDMPASYYEMLEGLLVYRHKRRKTAAEMLTHEFVTFHKDLEEEEDGISIEAIAAAAAAAGGIDPEKSSASKKMGRSQSIKLSGSVQRHTLMLGYQKFERSVTTLLATMLDGNEFDRLIKQLDDRKKPAETNASEPSAPANNNEPEGATTNGTGPTDESNETVNRERLDIIPMHTLKKIVKEDYGKDDVLDMISKLPNANDYNTFAYHTPLLKEFVSADAAGGTKRRSSKNGGDHTNPRVVRRGTYVADKLVNRAGSLRDLTSRSDGDEPKGKQGSFRKLLNGSGTGPRARRAQLTHAQSAVR</sequence>
<dbReference type="SUPFAM" id="SSF56112">
    <property type="entry name" value="Protein kinase-like (PK-like)"/>
    <property type="match status" value="1"/>
</dbReference>
<feature type="binding site" evidence="6">
    <location>
        <position position="60"/>
    </location>
    <ligand>
        <name>ATP</name>
        <dbReference type="ChEBI" id="CHEBI:30616"/>
    </ligand>
</feature>
<evidence type="ECO:0000256" key="3">
    <source>
        <dbReference type="ARBA" id="ARBA00022741"/>
    </source>
</evidence>
<evidence type="ECO:0000256" key="4">
    <source>
        <dbReference type="ARBA" id="ARBA00022777"/>
    </source>
</evidence>
<keyword evidence="5 6" id="KW-0067">ATP-binding</keyword>
<dbReference type="InterPro" id="IPR011009">
    <property type="entry name" value="Kinase-like_dom_sf"/>
</dbReference>
<organism evidence="9 10">
    <name type="scientific">Seminavis robusta</name>
    <dbReference type="NCBI Taxonomy" id="568900"/>
    <lineage>
        <taxon>Eukaryota</taxon>
        <taxon>Sar</taxon>
        <taxon>Stramenopiles</taxon>
        <taxon>Ochrophyta</taxon>
        <taxon>Bacillariophyta</taxon>
        <taxon>Bacillariophyceae</taxon>
        <taxon>Bacillariophycidae</taxon>
        <taxon>Naviculales</taxon>
        <taxon>Naviculaceae</taxon>
        <taxon>Seminavis</taxon>
    </lineage>
</organism>
<dbReference type="InterPro" id="IPR017441">
    <property type="entry name" value="Protein_kinase_ATP_BS"/>
</dbReference>
<dbReference type="Gene3D" id="1.10.510.10">
    <property type="entry name" value="Transferase(Phosphotransferase) domain 1"/>
    <property type="match status" value="1"/>
</dbReference>
<dbReference type="GO" id="GO:0005524">
    <property type="term" value="F:ATP binding"/>
    <property type="evidence" value="ECO:0007669"/>
    <property type="project" value="UniProtKB-UniRule"/>
</dbReference>
<keyword evidence="2" id="KW-0808">Transferase</keyword>